<proteinExistence type="predicted"/>
<evidence type="ECO:0000313" key="2">
    <source>
        <dbReference type="Proteomes" id="UP001437256"/>
    </source>
</evidence>
<organism evidence="1 2">
    <name type="scientific">Marasmius tenuissimus</name>
    <dbReference type="NCBI Taxonomy" id="585030"/>
    <lineage>
        <taxon>Eukaryota</taxon>
        <taxon>Fungi</taxon>
        <taxon>Dikarya</taxon>
        <taxon>Basidiomycota</taxon>
        <taxon>Agaricomycotina</taxon>
        <taxon>Agaricomycetes</taxon>
        <taxon>Agaricomycetidae</taxon>
        <taxon>Agaricales</taxon>
        <taxon>Marasmiineae</taxon>
        <taxon>Marasmiaceae</taxon>
        <taxon>Marasmius</taxon>
    </lineage>
</organism>
<dbReference type="EMBL" id="JBBXMP010000101">
    <property type="protein sequence ID" value="KAL0062614.1"/>
    <property type="molecule type" value="Genomic_DNA"/>
</dbReference>
<reference evidence="1 2" key="1">
    <citation type="submission" date="2024-05" db="EMBL/GenBank/DDBJ databases">
        <title>A draft genome resource for the thread blight pathogen Marasmius tenuissimus strain MS-2.</title>
        <authorList>
            <person name="Yulfo-Soto G.E."/>
            <person name="Baruah I.K."/>
            <person name="Amoako-Attah I."/>
            <person name="Bukari Y."/>
            <person name="Meinhardt L.W."/>
            <person name="Bailey B.A."/>
            <person name="Cohen S.P."/>
        </authorList>
    </citation>
    <scope>NUCLEOTIDE SEQUENCE [LARGE SCALE GENOMIC DNA]</scope>
    <source>
        <strain evidence="1 2">MS-2</strain>
    </source>
</reference>
<comment type="caution">
    <text evidence="1">The sequence shown here is derived from an EMBL/GenBank/DDBJ whole genome shotgun (WGS) entry which is preliminary data.</text>
</comment>
<keyword evidence="2" id="KW-1185">Reference proteome</keyword>
<sequence>MPSLLRACCAAGPVPPFNERPRSDTPFTYAEIFDVVCAASIAAQKAGYGCYLFGSAAAYFTCPNHRTPEDIDLAIFRLSATGRPTRAVIDAEQVKVDIQRQDPHFYRVVAAEPGATHTAFWFSFSNDPQGPAFTTSIRVDVVPAGSDDLKLPLVPWSKLMWTFQPPTRYRGFFIMPPLALLLTKLQGWHNNNISHESTLQGKTTTDIIDIRAILEEVVKIQQTLRARNQSWFPPWFVEQGEKHAKEFLVSNPSLSHDAAELRRWVHSGLIDGLQGLEIQRKSAKAVNLVRYIQNYLDTNFEDDADAGPAREYLIDFLTESSRFPGPAASLPMASTRSLTTGVRTWTMYLP</sequence>
<gene>
    <name evidence="1" type="ORF">AAF712_010548</name>
</gene>
<dbReference type="Proteomes" id="UP001437256">
    <property type="component" value="Unassembled WGS sequence"/>
</dbReference>
<evidence type="ECO:0000313" key="1">
    <source>
        <dbReference type="EMBL" id="KAL0062614.1"/>
    </source>
</evidence>
<name>A0ABR2ZN52_9AGAR</name>
<evidence type="ECO:0008006" key="3">
    <source>
        <dbReference type="Google" id="ProtNLM"/>
    </source>
</evidence>
<protein>
    <recommendedName>
        <fullName evidence="3">Nucleotidyltransferase</fullName>
    </recommendedName>
</protein>
<accession>A0ABR2ZN52</accession>